<reference evidence="2" key="1">
    <citation type="submission" date="2023-07" db="EMBL/GenBank/DDBJ databases">
        <title>Black Yeasts Isolated from many extreme environments.</title>
        <authorList>
            <person name="Coleine C."/>
            <person name="Stajich J.E."/>
            <person name="Selbmann L."/>
        </authorList>
    </citation>
    <scope>NUCLEOTIDE SEQUENCE</scope>
    <source>
        <strain evidence="2">CCFEE 5485</strain>
    </source>
</reference>
<keyword evidence="3" id="KW-1185">Reference proteome</keyword>
<evidence type="ECO:0000256" key="1">
    <source>
        <dbReference type="SAM" id="MobiDB-lite"/>
    </source>
</evidence>
<feature type="compositionally biased region" description="Polar residues" evidence="1">
    <location>
        <begin position="291"/>
        <end position="301"/>
    </location>
</feature>
<accession>A0AAE1C6R8</accession>
<feature type="compositionally biased region" description="Low complexity" evidence="1">
    <location>
        <begin position="310"/>
        <end position="320"/>
    </location>
</feature>
<name>A0AAE1C6R8_9PEZI</name>
<feature type="compositionally biased region" description="Low complexity" evidence="1">
    <location>
        <begin position="154"/>
        <end position="172"/>
    </location>
</feature>
<protein>
    <submittedName>
        <fullName evidence="2">Uncharacterized protein</fullName>
    </submittedName>
</protein>
<dbReference type="EMBL" id="JAUTXT010000001">
    <property type="protein sequence ID" value="KAK3680208.1"/>
    <property type="molecule type" value="Genomic_DNA"/>
</dbReference>
<feature type="region of interest" description="Disordered" evidence="1">
    <location>
        <begin position="248"/>
        <end position="330"/>
    </location>
</feature>
<feature type="compositionally biased region" description="Basic residues" evidence="1">
    <location>
        <begin position="250"/>
        <end position="268"/>
    </location>
</feature>
<evidence type="ECO:0000313" key="3">
    <source>
        <dbReference type="Proteomes" id="UP001274830"/>
    </source>
</evidence>
<evidence type="ECO:0000313" key="2">
    <source>
        <dbReference type="EMBL" id="KAK3680208.1"/>
    </source>
</evidence>
<proteinExistence type="predicted"/>
<feature type="compositionally biased region" description="Basic residues" evidence="1">
    <location>
        <begin position="202"/>
        <end position="211"/>
    </location>
</feature>
<feature type="region of interest" description="Disordered" evidence="1">
    <location>
        <begin position="154"/>
        <end position="234"/>
    </location>
</feature>
<feature type="compositionally biased region" description="Polar residues" evidence="1">
    <location>
        <begin position="190"/>
        <end position="199"/>
    </location>
</feature>
<feature type="compositionally biased region" description="Polar residues" evidence="1">
    <location>
        <begin position="215"/>
        <end position="226"/>
    </location>
</feature>
<comment type="caution">
    <text evidence="2">The sequence shown here is derived from an EMBL/GenBank/DDBJ whole genome shotgun (WGS) entry which is preliminary data.</text>
</comment>
<gene>
    <name evidence="2" type="ORF">LTR78_000586</name>
</gene>
<organism evidence="2 3">
    <name type="scientific">Recurvomyces mirabilis</name>
    <dbReference type="NCBI Taxonomy" id="574656"/>
    <lineage>
        <taxon>Eukaryota</taxon>
        <taxon>Fungi</taxon>
        <taxon>Dikarya</taxon>
        <taxon>Ascomycota</taxon>
        <taxon>Pezizomycotina</taxon>
        <taxon>Dothideomycetes</taxon>
        <taxon>Dothideomycetidae</taxon>
        <taxon>Mycosphaerellales</taxon>
        <taxon>Teratosphaeriaceae</taxon>
        <taxon>Recurvomyces</taxon>
    </lineage>
</organism>
<dbReference type="Proteomes" id="UP001274830">
    <property type="component" value="Unassembled WGS sequence"/>
</dbReference>
<dbReference type="AlphaFoldDB" id="A0AAE1C6R8"/>
<sequence>MKSRLVQAIHLIAANSTRHVFMMHASKRQKIDRETTAAYGASQPLFDALRKGAANAGEQKLRLTKARDLVQTIHVKLVEVDKNDSAQAREEYISSLTKAWASATDAYCTIFEELCKVTEANPVEGREESKGHAQFKNMAETAAAASAAARAYTTSDSRAASESAPEATPATSRSTKRTVDALDDSMMEQAPSSPQQNAPNHGAKRTNKRAKVDRSVSSIPITTGQATPAPPKKMAAIEYEDVSAEVTARLKAKADKRKAKKQERKRKRESGDSQLDPAVLAEKPDKKKPKTLTSGTSNNASPGKRKQDDVVAGAASGEAVAAKKRKKRHV</sequence>